<organism evidence="3">
    <name type="scientific">marine metagenome</name>
    <dbReference type="NCBI Taxonomy" id="408172"/>
    <lineage>
        <taxon>unclassified sequences</taxon>
        <taxon>metagenomes</taxon>
        <taxon>ecological metagenomes</taxon>
    </lineage>
</organism>
<dbReference type="EMBL" id="UINC01101778">
    <property type="protein sequence ID" value="SVC62862.1"/>
    <property type="molecule type" value="Genomic_DNA"/>
</dbReference>
<dbReference type="Pfam" id="PF04608">
    <property type="entry name" value="PgpA"/>
    <property type="match status" value="1"/>
</dbReference>
<dbReference type="InterPro" id="IPR036681">
    <property type="entry name" value="PgpA-like_sf"/>
</dbReference>
<dbReference type="SUPFAM" id="SSF101307">
    <property type="entry name" value="YutG-like"/>
    <property type="match status" value="1"/>
</dbReference>
<evidence type="ECO:0000313" key="3">
    <source>
        <dbReference type="EMBL" id="SVC62862.1"/>
    </source>
</evidence>
<dbReference type="AlphaFoldDB" id="A0A382NT01"/>
<proteinExistence type="predicted"/>
<dbReference type="PIRSF" id="PIRSF006162">
    <property type="entry name" value="PgpA"/>
    <property type="match status" value="1"/>
</dbReference>
<keyword evidence="1" id="KW-1133">Transmembrane helix</keyword>
<feature type="transmembrane region" description="Helical" evidence="1">
    <location>
        <begin position="142"/>
        <end position="165"/>
    </location>
</feature>
<dbReference type="InterPro" id="IPR007686">
    <property type="entry name" value="YutG/PgpA"/>
</dbReference>
<evidence type="ECO:0000256" key="1">
    <source>
        <dbReference type="SAM" id="Phobius"/>
    </source>
</evidence>
<name>A0A382NT01_9ZZZZ</name>
<dbReference type="InterPro" id="IPR026037">
    <property type="entry name" value="PgpA"/>
</dbReference>
<dbReference type="PANTHER" id="PTHR36305:SF1">
    <property type="entry name" value="PHOSPHATIDYLGLYCEROPHOSPHATASE A"/>
    <property type="match status" value="1"/>
</dbReference>
<dbReference type="PANTHER" id="PTHR36305">
    <property type="entry name" value="PHOSPHATIDYLGLYCEROPHOSPHATASE A"/>
    <property type="match status" value="1"/>
</dbReference>
<feature type="domain" description="YutG/PgpA" evidence="2">
    <location>
        <begin position="12"/>
        <end position="160"/>
    </location>
</feature>
<feature type="transmembrane region" description="Helical" evidence="1">
    <location>
        <begin position="12"/>
        <end position="39"/>
    </location>
</feature>
<feature type="transmembrane region" description="Helical" evidence="1">
    <location>
        <begin position="51"/>
        <end position="71"/>
    </location>
</feature>
<accession>A0A382NT01</accession>
<protein>
    <recommendedName>
        <fullName evidence="2">YutG/PgpA domain-containing protein</fullName>
    </recommendedName>
</protein>
<dbReference type="CDD" id="cd06971">
    <property type="entry name" value="PgpA"/>
    <property type="match status" value="1"/>
</dbReference>
<dbReference type="GO" id="GO:0008962">
    <property type="term" value="F:phosphatidylglycerophosphatase activity"/>
    <property type="evidence" value="ECO:0007669"/>
    <property type="project" value="InterPro"/>
</dbReference>
<gene>
    <name evidence="3" type="ORF">METZ01_LOCUS315716</name>
</gene>
<sequence>MSESKDLIKEAFVSFFFLGRAPVAPGTFGSFGSLILAYLVVTTDNKNIVDYSGYLLLGLSVVFYYIGLQIAPWCEEKYGKDPGIYVMDEVIGYLIPIGFLIIFGVDLTTNIWILSFISFRIFDVLKIWPAKDLENMKGGHGIILDDVAAGFQTLIFILLILQFNII</sequence>
<keyword evidence="1" id="KW-0472">Membrane</keyword>
<evidence type="ECO:0000259" key="2">
    <source>
        <dbReference type="Pfam" id="PF04608"/>
    </source>
</evidence>
<dbReference type="GO" id="GO:0006629">
    <property type="term" value="P:lipid metabolic process"/>
    <property type="evidence" value="ECO:0007669"/>
    <property type="project" value="InterPro"/>
</dbReference>
<reference evidence="3" key="1">
    <citation type="submission" date="2018-05" db="EMBL/GenBank/DDBJ databases">
        <authorList>
            <person name="Lanie J.A."/>
            <person name="Ng W.-L."/>
            <person name="Kazmierczak K.M."/>
            <person name="Andrzejewski T.M."/>
            <person name="Davidsen T.M."/>
            <person name="Wayne K.J."/>
            <person name="Tettelin H."/>
            <person name="Glass J.I."/>
            <person name="Rusch D."/>
            <person name="Podicherti R."/>
            <person name="Tsui H.-C.T."/>
            <person name="Winkler M.E."/>
        </authorList>
    </citation>
    <scope>NUCLEOTIDE SEQUENCE</scope>
</reference>
<keyword evidence="1" id="KW-0812">Transmembrane</keyword>